<dbReference type="RefSeq" id="WP_188691114.1">
    <property type="nucleotide sequence ID" value="NZ_BMLY01000002.1"/>
</dbReference>
<dbReference type="PANTHER" id="PTHR37314:SF5">
    <property type="entry name" value="SLR0142 PROTEIN"/>
    <property type="match status" value="1"/>
</dbReference>
<dbReference type="Pfam" id="PF06912">
    <property type="entry name" value="DUF1275"/>
    <property type="match status" value="1"/>
</dbReference>
<accession>A0ABQ2PKY8</accession>
<feature type="transmembrane region" description="Helical" evidence="1">
    <location>
        <begin position="182"/>
        <end position="201"/>
    </location>
</feature>
<evidence type="ECO:0000256" key="1">
    <source>
        <dbReference type="SAM" id="Phobius"/>
    </source>
</evidence>
<keyword evidence="1" id="KW-0472">Membrane</keyword>
<keyword evidence="1" id="KW-1133">Transmembrane helix</keyword>
<feature type="transmembrane region" description="Helical" evidence="1">
    <location>
        <begin position="84"/>
        <end position="107"/>
    </location>
</feature>
<dbReference type="Proteomes" id="UP000621859">
    <property type="component" value="Unassembled WGS sequence"/>
</dbReference>
<comment type="caution">
    <text evidence="2">The sequence shown here is derived from an EMBL/GenBank/DDBJ whole genome shotgun (WGS) entry which is preliminary data.</text>
</comment>
<keyword evidence="1" id="KW-0812">Transmembrane</keyword>
<keyword evidence="3" id="KW-1185">Reference proteome</keyword>
<sequence length="225" mass="23517">MTRDHLPGLLSALGGYVDTAGFLALQGLFTAHVTGNFVTLGAALAFGSSGVITKLLALPVFCIVVALVRLAAAALNTRPDGGVTVLLFTQTLLLALGGLFAMVLGPFTNGDHWTAMLTGLTLVAAMAIQNGVHRIHLPTAPPTTLMTGSTTQIVIDAVDLWRGLPEDLANQARTRLKKMGTAVLAFALGCAAAALLFHWWGRVCLLLPPFLSLAGVWLARRPADG</sequence>
<evidence type="ECO:0000313" key="2">
    <source>
        <dbReference type="EMBL" id="GGP25634.1"/>
    </source>
</evidence>
<organism evidence="2 3">
    <name type="scientific">Silvimonas amylolytica</name>
    <dbReference type="NCBI Taxonomy" id="449663"/>
    <lineage>
        <taxon>Bacteria</taxon>
        <taxon>Pseudomonadati</taxon>
        <taxon>Pseudomonadota</taxon>
        <taxon>Betaproteobacteria</taxon>
        <taxon>Neisseriales</taxon>
        <taxon>Chitinibacteraceae</taxon>
        <taxon>Silvimonas</taxon>
    </lineage>
</organism>
<feature type="transmembrane region" description="Helical" evidence="1">
    <location>
        <begin position="113"/>
        <end position="132"/>
    </location>
</feature>
<dbReference type="PANTHER" id="PTHR37314">
    <property type="entry name" value="SLR0142 PROTEIN"/>
    <property type="match status" value="1"/>
</dbReference>
<dbReference type="EMBL" id="BMLY01000002">
    <property type="protein sequence ID" value="GGP25634.1"/>
    <property type="molecule type" value="Genomic_DNA"/>
</dbReference>
<dbReference type="InterPro" id="IPR010699">
    <property type="entry name" value="DUF1275"/>
</dbReference>
<name>A0ABQ2PKY8_9NEIS</name>
<proteinExistence type="predicted"/>
<gene>
    <name evidence="2" type="ORF">GCM10010971_14530</name>
</gene>
<evidence type="ECO:0000313" key="3">
    <source>
        <dbReference type="Proteomes" id="UP000621859"/>
    </source>
</evidence>
<reference evidence="3" key="1">
    <citation type="journal article" date="2019" name="Int. J. Syst. Evol. Microbiol.">
        <title>The Global Catalogue of Microorganisms (GCM) 10K type strain sequencing project: providing services to taxonomists for standard genome sequencing and annotation.</title>
        <authorList>
            <consortium name="The Broad Institute Genomics Platform"/>
            <consortium name="The Broad Institute Genome Sequencing Center for Infectious Disease"/>
            <person name="Wu L."/>
            <person name="Ma J."/>
        </authorList>
    </citation>
    <scope>NUCLEOTIDE SEQUENCE [LARGE SCALE GENOMIC DNA]</scope>
    <source>
        <strain evidence="3">CGMCC 1.8860</strain>
    </source>
</reference>
<feature type="transmembrane region" description="Helical" evidence="1">
    <location>
        <begin position="52"/>
        <end position="72"/>
    </location>
</feature>
<protein>
    <submittedName>
        <fullName evidence="2">Membrane protein</fullName>
    </submittedName>
</protein>